<dbReference type="Pfam" id="PF14832">
    <property type="entry name" value="Tautomerase_3"/>
    <property type="match status" value="1"/>
</dbReference>
<keyword evidence="3" id="KW-1185">Reference proteome</keyword>
<dbReference type="EMBL" id="KL584729">
    <property type="protein sequence ID" value="KEQ68496.1"/>
    <property type="molecule type" value="Genomic_DNA"/>
</dbReference>
<dbReference type="AlphaFoldDB" id="A0A074X1I0"/>
<dbReference type="InterPro" id="IPR028116">
    <property type="entry name" value="Cis-CaaD-like"/>
</dbReference>
<dbReference type="InterPro" id="IPR014347">
    <property type="entry name" value="Tautomerase/MIF_sf"/>
</dbReference>
<evidence type="ECO:0000313" key="3">
    <source>
        <dbReference type="Proteomes" id="UP000027730"/>
    </source>
</evidence>
<evidence type="ECO:0000313" key="2">
    <source>
        <dbReference type="EMBL" id="KEQ68496.1"/>
    </source>
</evidence>
<dbReference type="Proteomes" id="UP000027730">
    <property type="component" value="Unassembled WGS sequence"/>
</dbReference>
<organism evidence="2 3">
    <name type="scientific">Aureobasidium namibiae CBS 147.97</name>
    <dbReference type="NCBI Taxonomy" id="1043004"/>
    <lineage>
        <taxon>Eukaryota</taxon>
        <taxon>Fungi</taxon>
        <taxon>Dikarya</taxon>
        <taxon>Ascomycota</taxon>
        <taxon>Pezizomycotina</taxon>
        <taxon>Dothideomycetes</taxon>
        <taxon>Dothideomycetidae</taxon>
        <taxon>Dothideales</taxon>
        <taxon>Saccotheciaceae</taxon>
        <taxon>Aureobasidium</taxon>
    </lineage>
</organism>
<dbReference type="RefSeq" id="XP_013422689.1">
    <property type="nucleotide sequence ID" value="XM_013567235.1"/>
</dbReference>
<feature type="domain" description="Tautomerase cis-CaaD-like" evidence="1">
    <location>
        <begin position="1"/>
        <end position="143"/>
    </location>
</feature>
<dbReference type="SUPFAM" id="SSF55331">
    <property type="entry name" value="Tautomerase/MIF"/>
    <property type="match status" value="1"/>
</dbReference>
<protein>
    <recommendedName>
        <fullName evidence="1">Tautomerase cis-CaaD-like domain-containing protein</fullName>
    </recommendedName>
</protein>
<dbReference type="Gene3D" id="3.30.429.10">
    <property type="entry name" value="Macrophage Migration Inhibitory Factor"/>
    <property type="match status" value="1"/>
</dbReference>
<dbReference type="HOGENOM" id="CLU_113367_0_0_1"/>
<proteinExistence type="predicted"/>
<accession>A0A074X1I0</accession>
<sequence length="159" mass="18262">MPLWQIYHPPGVFEDEASKAALAADITKIYTRVNLPAFYVVIHFNTIQPSNVFVGGVSKSASADKPFIRIVIKHIAIRLDNKTETYRTTAGMIDNALKEHVYEKGYACEYHVEETERRLWKFDGLIPPEHMSEAHMKWVEENKPSVHEGAYWSAEKGHY</sequence>
<dbReference type="GeneID" id="25415925"/>
<dbReference type="OrthoDB" id="2129288at2759"/>
<reference evidence="2 3" key="1">
    <citation type="journal article" date="2014" name="BMC Genomics">
        <title>Genome sequencing of four Aureobasidium pullulans varieties: biotechnological potential, stress tolerance, and description of new species.</title>
        <authorList>
            <person name="Gostin Ar C."/>
            <person name="Ohm R.A."/>
            <person name="Kogej T."/>
            <person name="Sonjak S."/>
            <person name="Turk M."/>
            <person name="Zajc J."/>
            <person name="Zalar P."/>
            <person name="Grube M."/>
            <person name="Sun H."/>
            <person name="Han J."/>
            <person name="Sharma A."/>
            <person name="Chiniquy J."/>
            <person name="Ngan C.Y."/>
            <person name="Lipzen A."/>
            <person name="Barry K."/>
            <person name="Grigoriev I.V."/>
            <person name="Gunde-Cimerman N."/>
        </authorList>
    </citation>
    <scope>NUCLEOTIDE SEQUENCE [LARGE SCALE GENOMIC DNA]</scope>
    <source>
        <strain evidence="2 3">CBS 147.97</strain>
    </source>
</reference>
<evidence type="ECO:0000259" key="1">
    <source>
        <dbReference type="Pfam" id="PF14832"/>
    </source>
</evidence>
<gene>
    <name evidence="2" type="ORF">M436DRAFT_76890</name>
</gene>
<name>A0A074X1I0_9PEZI</name>